<feature type="compositionally biased region" description="Polar residues" evidence="2">
    <location>
        <begin position="23"/>
        <end position="33"/>
    </location>
</feature>
<protein>
    <submittedName>
        <fullName evidence="3">Uncharacterized protein</fullName>
    </submittedName>
</protein>
<reference evidence="3 4" key="1">
    <citation type="journal article" date="2019" name="Nat. Med.">
        <title>A library of human gut bacterial isolates paired with longitudinal multiomics data enables mechanistic microbiome research.</title>
        <authorList>
            <person name="Poyet M."/>
            <person name="Groussin M."/>
            <person name="Gibbons S.M."/>
            <person name="Avila-Pacheco J."/>
            <person name="Jiang X."/>
            <person name="Kearney S.M."/>
            <person name="Perrotta A.R."/>
            <person name="Berdy B."/>
            <person name="Zhao S."/>
            <person name="Lieberman T.D."/>
            <person name="Swanson P.K."/>
            <person name="Smith M."/>
            <person name="Roesemann S."/>
            <person name="Alexander J.E."/>
            <person name="Rich S.A."/>
            <person name="Livny J."/>
            <person name="Vlamakis H."/>
            <person name="Clish C."/>
            <person name="Bullock K."/>
            <person name="Deik A."/>
            <person name="Scott J."/>
            <person name="Pierce K.A."/>
            <person name="Xavier R.J."/>
            <person name="Alm E.J."/>
        </authorList>
    </citation>
    <scope>NUCLEOTIDE SEQUENCE [LARGE SCALE GENOMIC DNA]</scope>
    <source>
        <strain evidence="3 4">BIOML-A163</strain>
    </source>
</reference>
<comment type="caution">
    <text evidence="3">The sequence shown here is derived from an EMBL/GenBank/DDBJ whole genome shotgun (WGS) entry which is preliminary data.</text>
</comment>
<evidence type="ECO:0000313" key="3">
    <source>
        <dbReference type="EMBL" id="KAA3951524.1"/>
    </source>
</evidence>
<proteinExistence type="predicted"/>
<evidence type="ECO:0000256" key="1">
    <source>
        <dbReference type="SAM" id="Coils"/>
    </source>
</evidence>
<feature type="coiled-coil region" evidence="1">
    <location>
        <begin position="369"/>
        <end position="406"/>
    </location>
</feature>
<dbReference type="AlphaFoldDB" id="A0A5M5C2S1"/>
<feature type="compositionally biased region" description="Polar residues" evidence="2">
    <location>
        <begin position="42"/>
        <end position="52"/>
    </location>
</feature>
<dbReference type="Proteomes" id="UP000323717">
    <property type="component" value="Unassembled WGS sequence"/>
</dbReference>
<gene>
    <name evidence="3" type="ORF">F3D71_12465</name>
</gene>
<evidence type="ECO:0000313" key="4">
    <source>
        <dbReference type="Proteomes" id="UP000323717"/>
    </source>
</evidence>
<accession>A0A5M5C2S1</accession>
<keyword evidence="1" id="KW-0175">Coiled coil</keyword>
<feature type="compositionally biased region" description="Low complexity" evidence="2">
    <location>
        <begin position="53"/>
        <end position="67"/>
    </location>
</feature>
<feature type="region of interest" description="Disordered" evidence="2">
    <location>
        <begin position="1"/>
        <end position="71"/>
    </location>
</feature>
<evidence type="ECO:0000256" key="2">
    <source>
        <dbReference type="SAM" id="MobiDB-lite"/>
    </source>
</evidence>
<dbReference type="EMBL" id="VWLE01000157">
    <property type="protein sequence ID" value="KAA3951524.1"/>
    <property type="molecule type" value="Genomic_DNA"/>
</dbReference>
<name>A0A5M5C2S1_BACOV</name>
<sequence>MNEQNLPENTKKEVKETAVPVVSNDSQEINNDSPPKLKENTGSKGKTNSNEASKSGSKGDSQSSIQDNGGASLASEPFIDLLYNQIESVIGGENPNQFLCLTLPGQALTAKDFAYDYKNNAEKGPMVEANESRLANKLFDPCRVTGGDNGMTLPYQYRSALDTLTPKLNEKIAKAKNQLRELLLTQYPYDFGDENTKSYTLQEVFYRLYDDYVAAERAWSEKQNKKKEALRKIYPDTSEENNIHYNNEYLQWYEAVARGESLELNEKRAKVLSVFSPNDMDILNGVLDSGSGAELEQAREILENIQRLTPDGGIVYPVKFNPTNWFELLNTSFIPSDLLDSPESLAMRLRNLSARRITLSSQISNLTNLIDEEDRSKELEKNKNDAENARDALNKAQNELISTYGEGVKTVIDTAFTIAPIFSGGVPSSIISRLASGLKFDKNDQSVDSLVDKITAILSKNQKLQKDYITKSQQLSNVLLEEAINKNLLQLKQLLPPIQEQLERINTEIQEILEKMKVAQTVNSGKETESVQTPIVPEGFTQVLIDVAASQIDKESNSHSSASNSPYGASLWFAGYSGKKETNSSTFAELCHSQNTSVRVGMNVAKVGIEREWFNPGIFVLTKDMFNVSTSRVSPIKDYSEITEERLSDMSRSHILPCYPVAMLVAKDISIQVATSDQLSNTFSATMEEHVSHGGGFLLFSGAKSSSSSFGSSGIHTSSTDKSFNIKITTPQIIGYYLQATPADKSTIMDEISDDEMAAGFVTISKFVEDYKKLLQAMNKNNTEQQN</sequence>
<organism evidence="3 4">
    <name type="scientific">Bacteroides ovatus</name>
    <dbReference type="NCBI Taxonomy" id="28116"/>
    <lineage>
        <taxon>Bacteria</taxon>
        <taxon>Pseudomonadati</taxon>
        <taxon>Bacteroidota</taxon>
        <taxon>Bacteroidia</taxon>
        <taxon>Bacteroidales</taxon>
        <taxon>Bacteroidaceae</taxon>
        <taxon>Bacteroides</taxon>
    </lineage>
</organism>